<keyword evidence="4" id="KW-0472">Membrane</keyword>
<dbReference type="GO" id="GO:0005524">
    <property type="term" value="F:ATP binding"/>
    <property type="evidence" value="ECO:0007669"/>
    <property type="project" value="InterPro"/>
</dbReference>
<dbReference type="RefSeq" id="WP_192600550.1">
    <property type="nucleotide sequence ID" value="NZ_JADBEL010000042.1"/>
</dbReference>
<dbReference type="InterPro" id="IPR036640">
    <property type="entry name" value="ABC1_TM_sf"/>
</dbReference>
<comment type="subcellular location">
    <subcellularLocation>
        <location evidence="1">Cell membrane</location>
        <topology evidence="1">Multi-pass membrane protein</topology>
    </subcellularLocation>
</comment>
<accession>A0A927RF53</accession>
<evidence type="ECO:0000256" key="2">
    <source>
        <dbReference type="ARBA" id="ARBA00022692"/>
    </source>
</evidence>
<evidence type="ECO:0000313" key="6">
    <source>
        <dbReference type="EMBL" id="MBE1556950.1"/>
    </source>
</evidence>
<comment type="caution">
    <text evidence="6">The sequence shown here is derived from an EMBL/GenBank/DDBJ whole genome shotgun (WGS) entry which is preliminary data.</text>
</comment>
<organism evidence="6 7">
    <name type="scientific">Sporosarcina limicola</name>
    <dbReference type="NCBI Taxonomy" id="34101"/>
    <lineage>
        <taxon>Bacteria</taxon>
        <taxon>Bacillati</taxon>
        <taxon>Bacillota</taxon>
        <taxon>Bacilli</taxon>
        <taxon>Bacillales</taxon>
        <taxon>Caryophanaceae</taxon>
        <taxon>Sporosarcina</taxon>
    </lineage>
</organism>
<proteinExistence type="predicted"/>
<name>A0A927RF53_9BACL</name>
<evidence type="ECO:0000256" key="3">
    <source>
        <dbReference type="ARBA" id="ARBA00022989"/>
    </source>
</evidence>
<dbReference type="InterPro" id="IPR039421">
    <property type="entry name" value="Type_1_exporter"/>
</dbReference>
<dbReference type="Pfam" id="PF00005">
    <property type="entry name" value="ABC_tran"/>
    <property type="match status" value="1"/>
</dbReference>
<dbReference type="Gene3D" id="1.20.1560.10">
    <property type="entry name" value="ABC transporter type 1, transmembrane domain"/>
    <property type="match status" value="1"/>
</dbReference>
<dbReference type="AlphaFoldDB" id="A0A927RF53"/>
<keyword evidence="2" id="KW-0812">Transmembrane</keyword>
<dbReference type="InterPro" id="IPR003439">
    <property type="entry name" value="ABC_transporter-like_ATP-bd"/>
</dbReference>
<evidence type="ECO:0000256" key="1">
    <source>
        <dbReference type="ARBA" id="ARBA00004651"/>
    </source>
</evidence>
<keyword evidence="3" id="KW-1133">Transmembrane helix</keyword>
<gene>
    <name evidence="6" type="ORF">H4683_004076</name>
</gene>
<dbReference type="GO" id="GO:0005886">
    <property type="term" value="C:plasma membrane"/>
    <property type="evidence" value="ECO:0007669"/>
    <property type="project" value="UniProtKB-SubCell"/>
</dbReference>
<dbReference type="Gene3D" id="3.40.50.300">
    <property type="entry name" value="P-loop containing nucleotide triphosphate hydrolases"/>
    <property type="match status" value="1"/>
</dbReference>
<evidence type="ECO:0000256" key="4">
    <source>
        <dbReference type="ARBA" id="ARBA00023136"/>
    </source>
</evidence>
<dbReference type="EMBL" id="JADBEL010000042">
    <property type="protein sequence ID" value="MBE1556950.1"/>
    <property type="molecule type" value="Genomic_DNA"/>
</dbReference>
<feature type="domain" description="ABC transporter" evidence="5">
    <location>
        <begin position="55"/>
        <end position="128"/>
    </location>
</feature>
<dbReference type="PANTHER" id="PTHR24221:SF654">
    <property type="entry name" value="ATP-BINDING CASSETTE SUB-FAMILY B MEMBER 6"/>
    <property type="match status" value="1"/>
</dbReference>
<keyword evidence="7" id="KW-1185">Reference proteome</keyword>
<dbReference type="PANTHER" id="PTHR24221">
    <property type="entry name" value="ATP-BINDING CASSETTE SUB-FAMILY B"/>
    <property type="match status" value="1"/>
</dbReference>
<protein>
    <submittedName>
        <fullName evidence="6">ABC-type multidrug transport system fused ATPase/permease subunit</fullName>
    </submittedName>
</protein>
<dbReference type="GO" id="GO:0016887">
    <property type="term" value="F:ATP hydrolysis activity"/>
    <property type="evidence" value="ECO:0007669"/>
    <property type="project" value="InterPro"/>
</dbReference>
<dbReference type="Proteomes" id="UP000658225">
    <property type="component" value="Unassembled WGS sequence"/>
</dbReference>
<dbReference type="InterPro" id="IPR027417">
    <property type="entry name" value="P-loop_NTPase"/>
</dbReference>
<sequence>MQKALGASERLDQIHLIDVENNTPRIEYQNNINDIDNTLSFCNVSFSYKENKSILKSLNFQVKIGQVTAFIGPSGAGKTTLFSLIECFYKPTEGNISYKGKSIYDISLFEWRNKIAYVSLDSPVMSGTINSNLIYRLNLNFRNSGLTGMLNMQI</sequence>
<dbReference type="GO" id="GO:0034040">
    <property type="term" value="F:ATPase-coupled lipid transmembrane transporter activity"/>
    <property type="evidence" value="ECO:0007669"/>
    <property type="project" value="TreeGrafter"/>
</dbReference>
<dbReference type="SUPFAM" id="SSF52540">
    <property type="entry name" value="P-loop containing nucleoside triphosphate hydrolases"/>
    <property type="match status" value="1"/>
</dbReference>
<reference evidence="6" key="1">
    <citation type="submission" date="2020-10" db="EMBL/GenBank/DDBJ databases">
        <title>Genomic Encyclopedia of Type Strains, Phase IV (KMG-IV): sequencing the most valuable type-strain genomes for metagenomic binning, comparative biology and taxonomic classification.</title>
        <authorList>
            <person name="Goeker M."/>
        </authorList>
    </citation>
    <scope>NUCLEOTIDE SEQUENCE</scope>
    <source>
        <strain evidence="6">DSM 13886</strain>
    </source>
</reference>
<evidence type="ECO:0000313" key="7">
    <source>
        <dbReference type="Proteomes" id="UP000658225"/>
    </source>
</evidence>
<evidence type="ECO:0000259" key="5">
    <source>
        <dbReference type="Pfam" id="PF00005"/>
    </source>
</evidence>